<reference evidence="11" key="1">
    <citation type="submission" date="2022-07" db="EMBL/GenBank/DDBJ databases">
        <title>Fungi with potential for degradation of polypropylene.</title>
        <authorList>
            <person name="Gostincar C."/>
        </authorList>
    </citation>
    <scope>NUCLEOTIDE SEQUENCE</scope>
    <source>
        <strain evidence="11">EXF-13287</strain>
    </source>
</reference>
<feature type="region of interest" description="Disordered" evidence="9">
    <location>
        <begin position="1"/>
        <end position="94"/>
    </location>
</feature>
<dbReference type="Gene3D" id="2.30.30.490">
    <property type="match status" value="2"/>
</dbReference>
<feature type="compositionally biased region" description="Basic and acidic residues" evidence="9">
    <location>
        <begin position="36"/>
        <end position="46"/>
    </location>
</feature>
<feature type="domain" description="BAH" evidence="10">
    <location>
        <begin position="606"/>
        <end position="722"/>
    </location>
</feature>
<keyword evidence="3 8" id="KW-0489">Methyltransferase</keyword>
<evidence type="ECO:0000256" key="8">
    <source>
        <dbReference type="PROSITE-ProRule" id="PRU01016"/>
    </source>
</evidence>
<dbReference type="EMBL" id="JANBVN010000006">
    <property type="protein sequence ID" value="KAJ9165097.1"/>
    <property type="molecule type" value="Genomic_DNA"/>
</dbReference>
<name>A0AA38SLN2_9PEZI</name>
<dbReference type="InterPro" id="IPR057215">
    <property type="entry name" value="DUF7893"/>
</dbReference>
<dbReference type="Gene3D" id="3.90.120.10">
    <property type="entry name" value="DNA Methylase, subunit A, domain 2"/>
    <property type="match status" value="1"/>
</dbReference>
<gene>
    <name evidence="11" type="ORF">NKR19_g706</name>
</gene>
<dbReference type="Gene3D" id="3.40.50.150">
    <property type="entry name" value="Vaccinia Virus protein VP39"/>
    <property type="match status" value="1"/>
</dbReference>
<accession>A0AA38SLN2</accession>
<dbReference type="Pfam" id="PF00145">
    <property type="entry name" value="DNA_methylase"/>
    <property type="match status" value="1"/>
</dbReference>
<dbReference type="CDD" id="cd04712">
    <property type="entry name" value="BAH_DCM_I"/>
    <property type="match status" value="1"/>
</dbReference>
<dbReference type="GO" id="GO:0044027">
    <property type="term" value="P:negative regulation of gene expression via chromosomal CpG island methylation"/>
    <property type="evidence" value="ECO:0007669"/>
    <property type="project" value="TreeGrafter"/>
</dbReference>
<keyword evidence="6" id="KW-0238">DNA-binding</keyword>
<dbReference type="InterPro" id="IPR001025">
    <property type="entry name" value="BAH_dom"/>
</dbReference>
<dbReference type="GO" id="GO:0005634">
    <property type="term" value="C:nucleus"/>
    <property type="evidence" value="ECO:0007669"/>
    <property type="project" value="UniProtKB-SubCell"/>
</dbReference>
<dbReference type="GO" id="GO:0003677">
    <property type="term" value="F:DNA binding"/>
    <property type="evidence" value="ECO:0007669"/>
    <property type="project" value="UniProtKB-KW"/>
</dbReference>
<dbReference type="PROSITE" id="PS51679">
    <property type="entry name" value="SAM_MT_C5"/>
    <property type="match status" value="1"/>
</dbReference>
<keyword evidence="12" id="KW-1185">Reference proteome</keyword>
<dbReference type="InterPro" id="IPR029063">
    <property type="entry name" value="SAM-dependent_MTases_sf"/>
</dbReference>
<dbReference type="Pfam" id="PF25423">
    <property type="entry name" value="DUF7893"/>
    <property type="match status" value="1"/>
</dbReference>
<keyword evidence="4 8" id="KW-0808">Transferase</keyword>
<dbReference type="GO" id="GO:0032259">
    <property type="term" value="P:methylation"/>
    <property type="evidence" value="ECO:0007669"/>
    <property type="project" value="UniProtKB-KW"/>
</dbReference>
<dbReference type="GO" id="GO:0003682">
    <property type="term" value="F:chromatin binding"/>
    <property type="evidence" value="ECO:0007669"/>
    <property type="project" value="InterPro"/>
</dbReference>
<keyword evidence="5 8" id="KW-0949">S-adenosyl-L-methionine</keyword>
<evidence type="ECO:0000256" key="1">
    <source>
        <dbReference type="ARBA" id="ARBA00004123"/>
    </source>
</evidence>
<dbReference type="PANTHER" id="PTHR10629">
    <property type="entry name" value="CYTOSINE-SPECIFIC METHYLTRANSFERASE"/>
    <property type="match status" value="1"/>
</dbReference>
<keyword evidence="7" id="KW-0539">Nucleus</keyword>
<proteinExistence type="inferred from homology"/>
<evidence type="ECO:0000256" key="2">
    <source>
        <dbReference type="ARBA" id="ARBA00011975"/>
    </source>
</evidence>
<evidence type="ECO:0000256" key="5">
    <source>
        <dbReference type="ARBA" id="ARBA00022691"/>
    </source>
</evidence>
<dbReference type="InterPro" id="IPR001525">
    <property type="entry name" value="C5_MeTfrase"/>
</dbReference>
<evidence type="ECO:0000256" key="9">
    <source>
        <dbReference type="SAM" id="MobiDB-lite"/>
    </source>
</evidence>
<dbReference type="InterPro" id="IPR018117">
    <property type="entry name" value="C5_DNA_meth_AS"/>
</dbReference>
<comment type="subcellular location">
    <subcellularLocation>
        <location evidence="1">Nucleus</location>
    </subcellularLocation>
</comment>
<dbReference type="GO" id="GO:0003886">
    <property type="term" value="F:DNA (cytosine-5-)-methyltransferase activity"/>
    <property type="evidence" value="ECO:0007669"/>
    <property type="project" value="UniProtKB-EC"/>
</dbReference>
<dbReference type="PROSITE" id="PS00094">
    <property type="entry name" value="C5_MTASE_1"/>
    <property type="match status" value="1"/>
</dbReference>
<feature type="active site" evidence="8">
    <location>
        <position position="823"/>
    </location>
</feature>
<evidence type="ECO:0000256" key="6">
    <source>
        <dbReference type="ARBA" id="ARBA00023125"/>
    </source>
</evidence>
<dbReference type="PROSITE" id="PS51038">
    <property type="entry name" value="BAH"/>
    <property type="match status" value="1"/>
</dbReference>
<protein>
    <recommendedName>
        <fullName evidence="2">DNA (cytosine-5-)-methyltransferase</fullName>
        <ecNumber evidence="2">2.1.1.37</ecNumber>
    </recommendedName>
</protein>
<dbReference type="SUPFAM" id="SSF53335">
    <property type="entry name" value="S-adenosyl-L-methionine-dependent methyltransferases"/>
    <property type="match status" value="1"/>
</dbReference>
<comment type="similarity">
    <text evidence="8">Belongs to the class I-like SAM-binding methyltransferase superfamily. C5-methyltransferase family.</text>
</comment>
<organism evidence="11 12">
    <name type="scientific">Coniochaeta hoffmannii</name>
    <dbReference type="NCBI Taxonomy" id="91930"/>
    <lineage>
        <taxon>Eukaryota</taxon>
        <taxon>Fungi</taxon>
        <taxon>Dikarya</taxon>
        <taxon>Ascomycota</taxon>
        <taxon>Pezizomycotina</taxon>
        <taxon>Sordariomycetes</taxon>
        <taxon>Sordariomycetidae</taxon>
        <taxon>Coniochaetales</taxon>
        <taxon>Coniochaetaceae</taxon>
        <taxon>Coniochaeta</taxon>
    </lineage>
</organism>
<evidence type="ECO:0000313" key="11">
    <source>
        <dbReference type="EMBL" id="KAJ9165097.1"/>
    </source>
</evidence>
<dbReference type="PANTHER" id="PTHR10629:SF54">
    <property type="entry name" value="DNA METHYLTRANSFERASE DIM-2"/>
    <property type="match status" value="1"/>
</dbReference>
<dbReference type="Proteomes" id="UP001174691">
    <property type="component" value="Unassembled WGS sequence"/>
</dbReference>
<dbReference type="PRINTS" id="PR00105">
    <property type="entry name" value="C5METTRFRASE"/>
</dbReference>
<evidence type="ECO:0000313" key="12">
    <source>
        <dbReference type="Proteomes" id="UP001174691"/>
    </source>
</evidence>
<dbReference type="EC" id="2.1.1.37" evidence="2"/>
<dbReference type="InterPro" id="IPR043151">
    <property type="entry name" value="BAH_sf"/>
</dbReference>
<dbReference type="InterPro" id="IPR050390">
    <property type="entry name" value="C5-Methyltransferase"/>
</dbReference>
<evidence type="ECO:0000259" key="10">
    <source>
        <dbReference type="PROSITE" id="PS51038"/>
    </source>
</evidence>
<evidence type="ECO:0000256" key="3">
    <source>
        <dbReference type="ARBA" id="ARBA00022603"/>
    </source>
</evidence>
<evidence type="ECO:0000256" key="7">
    <source>
        <dbReference type="ARBA" id="ARBA00023242"/>
    </source>
</evidence>
<sequence length="1352" mass="151884">MPPWSSGYEESLDDDFQQPFLSDDWSGSVVGSVEAEAGRQEHSELPEHDEESPAFQSQRSAPCTPGADSVTPSDAGLMSDATPPVETRQPRQKFEVRLPKSTLATPRGRYEGWSPPAPEAGERRALASLLERLESQTEIADDDFTEFELDNFSVYVDSKLRPCELRPLQHVSTTARGDFYFDGVLRFGDLQFYVRRVSFSELPIGNYGPTHDSVGDQIWIRSGLNAKKEVYYKLKKPAAEYERFHTPFLWIANLAKHVVDYCGHLTEKKQAVTLRHFQCKFPEWLRKTHKRSPTLRQWHQAHGSDDFRTAITANIEFLWKEAYGVLGHRAAHSLQLFREVKHLTQYRPFTSVLGDKRNPVQPMTIVTPYVYKCFGHSEFGALLEPLSPTSEDVRNTIPRNKSGFDPHFKPDFQTAEEVEQEELDILEGVDTFNLPCIRRRKSTQLESSLGVARRRLVDSIKPGEVISTPPDGAGTGTKWKKESAKGATHDYRWFGLVQCVHVSPKTRARSFDVIWLYRPVDTPCGKMVYPWSKELFLSDHCTCEEGRAARVDEDEVLEGHSIDWFGSPETSTAEFFVRQTYQVEQRRWVTLERRHMTCDHDKLDRVGYKRGDTVLAACSGDRVDVYEVDKVFEQGNNRFARLRRLIRRTELRASKRNIRRNELVYTDQMVAMKPQHILGRCIVRFFDTKEPIPCPYDREGTANVFFITHKLENGACVPIADHNRPSTMRQGFDPKRRVEKLRGLDLFCGSGNFGRGLEEGGVVDMRWTNDIWTEAIHSYMVNARHSTKPFLGSVDDLLRCAINCDHDAPKRGEVDFISGGSPCQGFSLITSDKTNDRQKKNRSLVASFASFVDFYRPKYGILENVLNIVQTGRNRDEDAFSQLICAIVGMGYQTQLTLGDAWTYGAPQSRSRAFLYFGAPGYRLPDPPRPSHSHFDGVKSRGLGVMSNGESFVRRSFEPTPFKFVSAAEAAADLPEIHDALPDYCVGFPDHRISMGVTTKSRHQYHRIPIQPYGMNFVKTWKEGKGIMTPAERELFPDTGLRVQKISQGWGRVKPNSVFHTVTTCITPTDARTGRFLHWHEDRPITILEARRAQGFLDNEVLIGNPMAQYELVGNSVARPMALALGLQFREAWLGSLHDDRVPVSVDERGVADADLAEMPMAMTDEDTLEQAAHDEEWVDDGDSLFVGNTPERERRVPNDVEVGVGRMDTPSTSVSESDAIDLLPTWKRPLSELSAVELHISKVRRVEASDEHPLDSGVTGKSTDAAMNGDAIEHLSAASAAVVVEGERIDVLAINGEFGLNAAATAPSPTNGSVVVRSVVDLTVSNEGPAAGVARTVIESSSSMVVDLTEG</sequence>
<comment type="caution">
    <text evidence="11">The sequence shown here is derived from an EMBL/GenBank/DDBJ whole genome shotgun (WGS) entry which is preliminary data.</text>
</comment>
<evidence type="ECO:0000256" key="4">
    <source>
        <dbReference type="ARBA" id="ARBA00022679"/>
    </source>
</evidence>